<feature type="region of interest" description="Disordered" evidence="1">
    <location>
        <begin position="1"/>
        <end position="282"/>
    </location>
</feature>
<protein>
    <submittedName>
        <fullName evidence="2">Uncharacterized protein</fullName>
    </submittedName>
</protein>
<dbReference type="EMBL" id="JAUEPO010000002">
    <property type="protein sequence ID" value="KAK3334098.1"/>
    <property type="molecule type" value="Genomic_DNA"/>
</dbReference>
<sequence>MKKGHDQGADKELRQAGQAIADSQASPVFEECEPHRSVSSQIHRDYASSQPEARHDGFPQTPRHQIPRPESLTPICCPHDATPSPDDDDDVFYTPRSYIRHPAHSEVTPTSGMPYSSGSGTVPYHNHPPYHTARPGRNEAHGPRTRLGSQAMPPPSQDPFTTRPSLACTAGPSSAHGFYLRRPAQSYHQPGADNGGSPSGYLGRAHASEPWPSNSPRGPPPPSLPHEGGSGSDAPVTRVLKTAKPAPRTTKPAARHIDDDELSTHQRHSRPQFRRSEGTPVALSLRTATAYEGYYLRPRIDFGAEQVRQMPPSGWGPALRRNSGENLKSTKKSEKEKKRKGGEKGKKDS</sequence>
<dbReference type="AlphaFoldDB" id="A0AAE0MJL9"/>
<feature type="compositionally biased region" description="Basic and acidic residues" evidence="1">
    <location>
        <begin position="331"/>
        <end position="349"/>
    </location>
</feature>
<organism evidence="2 3">
    <name type="scientific">Cercophora scortea</name>
    <dbReference type="NCBI Taxonomy" id="314031"/>
    <lineage>
        <taxon>Eukaryota</taxon>
        <taxon>Fungi</taxon>
        <taxon>Dikarya</taxon>
        <taxon>Ascomycota</taxon>
        <taxon>Pezizomycotina</taxon>
        <taxon>Sordariomycetes</taxon>
        <taxon>Sordariomycetidae</taxon>
        <taxon>Sordariales</taxon>
        <taxon>Lasiosphaeriaceae</taxon>
        <taxon>Cercophora</taxon>
    </lineage>
</organism>
<feature type="compositionally biased region" description="Polar residues" evidence="1">
    <location>
        <begin position="107"/>
        <end position="120"/>
    </location>
</feature>
<evidence type="ECO:0000313" key="3">
    <source>
        <dbReference type="Proteomes" id="UP001286456"/>
    </source>
</evidence>
<evidence type="ECO:0000256" key="1">
    <source>
        <dbReference type="SAM" id="MobiDB-lite"/>
    </source>
</evidence>
<feature type="compositionally biased region" description="Basic and acidic residues" evidence="1">
    <location>
        <begin position="32"/>
        <end position="57"/>
    </location>
</feature>
<gene>
    <name evidence="2" type="ORF">B0T19DRAFT_440793</name>
</gene>
<reference evidence="2" key="1">
    <citation type="journal article" date="2023" name="Mol. Phylogenet. Evol.">
        <title>Genome-scale phylogeny and comparative genomics of the fungal order Sordariales.</title>
        <authorList>
            <person name="Hensen N."/>
            <person name="Bonometti L."/>
            <person name="Westerberg I."/>
            <person name="Brannstrom I.O."/>
            <person name="Guillou S."/>
            <person name="Cros-Aarteil S."/>
            <person name="Calhoun S."/>
            <person name="Haridas S."/>
            <person name="Kuo A."/>
            <person name="Mondo S."/>
            <person name="Pangilinan J."/>
            <person name="Riley R."/>
            <person name="LaButti K."/>
            <person name="Andreopoulos B."/>
            <person name="Lipzen A."/>
            <person name="Chen C."/>
            <person name="Yan M."/>
            <person name="Daum C."/>
            <person name="Ng V."/>
            <person name="Clum A."/>
            <person name="Steindorff A."/>
            <person name="Ohm R.A."/>
            <person name="Martin F."/>
            <person name="Silar P."/>
            <person name="Natvig D.O."/>
            <person name="Lalanne C."/>
            <person name="Gautier V."/>
            <person name="Ament-Velasquez S.L."/>
            <person name="Kruys A."/>
            <person name="Hutchinson M.I."/>
            <person name="Powell A.J."/>
            <person name="Barry K."/>
            <person name="Miller A.N."/>
            <person name="Grigoriev I.V."/>
            <person name="Debuchy R."/>
            <person name="Gladieux P."/>
            <person name="Hiltunen Thoren M."/>
            <person name="Johannesson H."/>
        </authorList>
    </citation>
    <scope>NUCLEOTIDE SEQUENCE</scope>
    <source>
        <strain evidence="2">SMH4131-1</strain>
    </source>
</reference>
<accession>A0AAE0MJL9</accession>
<feature type="compositionally biased region" description="Basic and acidic residues" evidence="1">
    <location>
        <begin position="255"/>
        <end position="264"/>
    </location>
</feature>
<proteinExistence type="predicted"/>
<comment type="caution">
    <text evidence="2">The sequence shown here is derived from an EMBL/GenBank/DDBJ whole genome shotgun (WGS) entry which is preliminary data.</text>
</comment>
<reference evidence="2" key="2">
    <citation type="submission" date="2023-06" db="EMBL/GenBank/DDBJ databases">
        <authorList>
            <consortium name="Lawrence Berkeley National Laboratory"/>
            <person name="Haridas S."/>
            <person name="Hensen N."/>
            <person name="Bonometti L."/>
            <person name="Westerberg I."/>
            <person name="Brannstrom I.O."/>
            <person name="Guillou S."/>
            <person name="Cros-Aarteil S."/>
            <person name="Calhoun S."/>
            <person name="Kuo A."/>
            <person name="Mondo S."/>
            <person name="Pangilinan J."/>
            <person name="Riley R."/>
            <person name="Labutti K."/>
            <person name="Andreopoulos B."/>
            <person name="Lipzen A."/>
            <person name="Chen C."/>
            <person name="Yanf M."/>
            <person name="Daum C."/>
            <person name="Ng V."/>
            <person name="Clum A."/>
            <person name="Steindorff A."/>
            <person name="Ohm R."/>
            <person name="Martin F."/>
            <person name="Silar P."/>
            <person name="Natvig D."/>
            <person name="Lalanne C."/>
            <person name="Gautier V."/>
            <person name="Ament-Velasquez S.L."/>
            <person name="Kruys A."/>
            <person name="Hutchinson M.I."/>
            <person name="Powell A.J."/>
            <person name="Barry K."/>
            <person name="Miller A.N."/>
            <person name="Grigoriev I.V."/>
            <person name="Debuchy R."/>
            <person name="Gladieux P."/>
            <person name="Thoren M.H."/>
            <person name="Johannesson H."/>
        </authorList>
    </citation>
    <scope>NUCLEOTIDE SEQUENCE</scope>
    <source>
        <strain evidence="2">SMH4131-1</strain>
    </source>
</reference>
<dbReference type="Proteomes" id="UP001286456">
    <property type="component" value="Unassembled WGS sequence"/>
</dbReference>
<name>A0AAE0MJL9_9PEZI</name>
<feature type="region of interest" description="Disordered" evidence="1">
    <location>
        <begin position="307"/>
        <end position="349"/>
    </location>
</feature>
<feature type="compositionally biased region" description="Basic and acidic residues" evidence="1">
    <location>
        <begin position="1"/>
        <end position="14"/>
    </location>
</feature>
<keyword evidence="3" id="KW-1185">Reference proteome</keyword>
<feature type="compositionally biased region" description="Low complexity" evidence="1">
    <location>
        <begin position="242"/>
        <end position="252"/>
    </location>
</feature>
<evidence type="ECO:0000313" key="2">
    <source>
        <dbReference type="EMBL" id="KAK3334098.1"/>
    </source>
</evidence>